<dbReference type="NCBIfam" id="TIGR00711">
    <property type="entry name" value="efflux_EmrB"/>
    <property type="match status" value="1"/>
</dbReference>
<feature type="transmembrane region" description="Helical" evidence="8">
    <location>
        <begin position="386"/>
        <end position="407"/>
    </location>
</feature>
<organism evidence="10 11">
    <name type="scientific">Subtercola lobariae</name>
    <dbReference type="NCBI Taxonomy" id="1588641"/>
    <lineage>
        <taxon>Bacteria</taxon>
        <taxon>Bacillati</taxon>
        <taxon>Actinomycetota</taxon>
        <taxon>Actinomycetes</taxon>
        <taxon>Micrococcales</taxon>
        <taxon>Microbacteriaceae</taxon>
        <taxon>Subtercola</taxon>
    </lineage>
</organism>
<name>A0A917BBN1_9MICO</name>
<dbReference type="CDD" id="cd17321">
    <property type="entry name" value="MFS_MMR_MDR_like"/>
    <property type="match status" value="1"/>
</dbReference>
<evidence type="ECO:0000256" key="5">
    <source>
        <dbReference type="ARBA" id="ARBA00022692"/>
    </source>
</evidence>
<feature type="transmembrane region" description="Helical" evidence="8">
    <location>
        <begin position="121"/>
        <end position="139"/>
    </location>
</feature>
<comment type="caution">
    <text evidence="10">The sequence shown here is derived from an EMBL/GenBank/DDBJ whole genome shotgun (WGS) entry which is preliminary data.</text>
</comment>
<dbReference type="PROSITE" id="PS50850">
    <property type="entry name" value="MFS"/>
    <property type="match status" value="1"/>
</dbReference>
<dbReference type="InterPro" id="IPR020846">
    <property type="entry name" value="MFS_dom"/>
</dbReference>
<evidence type="ECO:0000256" key="7">
    <source>
        <dbReference type="ARBA" id="ARBA00023136"/>
    </source>
</evidence>
<feature type="domain" description="Major facilitator superfamily (MFS) profile" evidence="9">
    <location>
        <begin position="1"/>
        <end position="442"/>
    </location>
</feature>
<feature type="transmembrane region" description="Helical" evidence="8">
    <location>
        <begin position="151"/>
        <end position="171"/>
    </location>
</feature>
<evidence type="ECO:0000313" key="10">
    <source>
        <dbReference type="EMBL" id="GGF36104.1"/>
    </source>
</evidence>
<feature type="transmembrane region" description="Helical" evidence="8">
    <location>
        <begin position="249"/>
        <end position="274"/>
    </location>
</feature>
<dbReference type="EMBL" id="BMGP01000006">
    <property type="protein sequence ID" value="GGF36104.1"/>
    <property type="molecule type" value="Genomic_DNA"/>
</dbReference>
<feature type="transmembrane region" description="Helical" evidence="8">
    <location>
        <begin position="33"/>
        <end position="52"/>
    </location>
</feature>
<dbReference type="AlphaFoldDB" id="A0A917BBN1"/>
<feature type="transmembrane region" description="Helical" evidence="8">
    <location>
        <begin position="183"/>
        <end position="201"/>
    </location>
</feature>
<comment type="subcellular location">
    <subcellularLocation>
        <location evidence="1">Cell membrane</location>
        <topology evidence="1">Multi-pass membrane protein</topology>
    </subcellularLocation>
</comment>
<reference evidence="10 11" key="1">
    <citation type="journal article" date="2014" name="Int. J. Syst. Evol. Microbiol.">
        <title>Complete genome sequence of Corynebacterium casei LMG S-19264T (=DSM 44701T), isolated from a smear-ripened cheese.</title>
        <authorList>
            <consortium name="US DOE Joint Genome Institute (JGI-PGF)"/>
            <person name="Walter F."/>
            <person name="Albersmeier A."/>
            <person name="Kalinowski J."/>
            <person name="Ruckert C."/>
        </authorList>
    </citation>
    <scope>NUCLEOTIDE SEQUENCE [LARGE SCALE GENOMIC DNA]</scope>
    <source>
        <strain evidence="10 11">CGMCC 1.12976</strain>
    </source>
</reference>
<evidence type="ECO:0000256" key="1">
    <source>
        <dbReference type="ARBA" id="ARBA00004651"/>
    </source>
</evidence>
<dbReference type="Gene3D" id="1.20.1720.10">
    <property type="entry name" value="Multidrug resistance protein D"/>
    <property type="match status" value="1"/>
</dbReference>
<feature type="transmembrane region" description="Helical" evidence="8">
    <location>
        <begin position="340"/>
        <end position="365"/>
    </location>
</feature>
<evidence type="ECO:0000313" key="11">
    <source>
        <dbReference type="Proteomes" id="UP000598775"/>
    </source>
</evidence>
<dbReference type="InterPro" id="IPR036259">
    <property type="entry name" value="MFS_trans_sf"/>
</dbReference>
<feature type="transmembrane region" description="Helical" evidence="8">
    <location>
        <begin position="280"/>
        <end position="303"/>
    </location>
</feature>
<evidence type="ECO:0000256" key="2">
    <source>
        <dbReference type="ARBA" id="ARBA00008537"/>
    </source>
</evidence>
<dbReference type="Gene3D" id="1.20.1250.20">
    <property type="entry name" value="MFS general substrate transporter like domains"/>
    <property type="match status" value="1"/>
</dbReference>
<accession>A0A917BBN1</accession>
<feature type="transmembrane region" description="Helical" evidence="8">
    <location>
        <begin position="207"/>
        <end position="228"/>
    </location>
</feature>
<keyword evidence="4" id="KW-1003">Cell membrane</keyword>
<evidence type="ECO:0000256" key="3">
    <source>
        <dbReference type="ARBA" id="ARBA00022448"/>
    </source>
</evidence>
<keyword evidence="3" id="KW-0813">Transport</keyword>
<dbReference type="GO" id="GO:0022857">
    <property type="term" value="F:transmembrane transporter activity"/>
    <property type="evidence" value="ECO:0007669"/>
    <property type="project" value="InterPro"/>
</dbReference>
<dbReference type="GO" id="GO:0005886">
    <property type="term" value="C:plasma membrane"/>
    <property type="evidence" value="ECO:0007669"/>
    <property type="project" value="UniProtKB-SubCell"/>
</dbReference>
<dbReference type="InterPro" id="IPR004638">
    <property type="entry name" value="EmrB-like"/>
</dbReference>
<evidence type="ECO:0000256" key="8">
    <source>
        <dbReference type="SAM" id="Phobius"/>
    </source>
</evidence>
<dbReference type="InterPro" id="IPR011701">
    <property type="entry name" value="MFS"/>
</dbReference>
<evidence type="ECO:0000256" key="6">
    <source>
        <dbReference type="ARBA" id="ARBA00022989"/>
    </source>
</evidence>
<dbReference type="SUPFAM" id="SSF103473">
    <property type="entry name" value="MFS general substrate transporter"/>
    <property type="match status" value="1"/>
</dbReference>
<keyword evidence="11" id="KW-1185">Reference proteome</keyword>
<dbReference type="Proteomes" id="UP000598775">
    <property type="component" value="Unassembled WGS sequence"/>
</dbReference>
<feature type="transmembrane region" description="Helical" evidence="8">
    <location>
        <begin position="419"/>
        <end position="441"/>
    </location>
</feature>
<evidence type="ECO:0000256" key="4">
    <source>
        <dbReference type="ARBA" id="ARBA00022475"/>
    </source>
</evidence>
<sequence length="468" mass="48545">MSLFIVSMDATVVNVALPSIRVDLGASVADLQWVLDGYTLAIASFLLLSGSVADRLGRRRVFQIGLIVFSVGSLLCSIAPSVGFLIFARVLQGLGGSMLNPVAMSIITNTFTVAKERARAVGVWGAVVGVSMAFGPLVGGALTETVGWRSVFWVNVPIGIAAIILCAIFVPESRAATARRFDPLGQVFVIVALVSLVFGLIEAPRLGWGSPVIIGLFVLSALAVLMLVRYELRRREPLIDVRFFRSFPLSSAAISAVCAYAAYGAFLFVNALYLQDVRGLSAFATGLYMLPLALATLICSLISGRMVGRFGTRPSLVIAGTLIAASALSMSFLTATTPNYMLLISYVLFGLGFGMINAPITTTAVAGMPVSQAGVAAGLASTSRQVGVAIGVALAGTVTGAGAMAAIGPEFALATHALWYISMGCGIAVGVLGILASTPWAHRTTDRIGHLFEEPSAASTASAAGVTS</sequence>
<feature type="transmembrane region" description="Helical" evidence="8">
    <location>
        <begin position="315"/>
        <end position="334"/>
    </location>
</feature>
<evidence type="ECO:0000259" key="9">
    <source>
        <dbReference type="PROSITE" id="PS50850"/>
    </source>
</evidence>
<dbReference type="PANTHER" id="PTHR42718">
    <property type="entry name" value="MAJOR FACILITATOR SUPERFAMILY MULTIDRUG TRANSPORTER MFSC"/>
    <property type="match status" value="1"/>
</dbReference>
<keyword evidence="7 8" id="KW-0472">Membrane</keyword>
<gene>
    <name evidence="10" type="ORF">GCM10011399_31300</name>
</gene>
<feature type="transmembrane region" description="Helical" evidence="8">
    <location>
        <begin position="94"/>
        <end position="114"/>
    </location>
</feature>
<dbReference type="PANTHER" id="PTHR42718:SF9">
    <property type="entry name" value="MAJOR FACILITATOR SUPERFAMILY MULTIDRUG TRANSPORTER MFSC"/>
    <property type="match status" value="1"/>
</dbReference>
<feature type="transmembrane region" description="Helical" evidence="8">
    <location>
        <begin position="64"/>
        <end position="88"/>
    </location>
</feature>
<proteinExistence type="inferred from homology"/>
<comment type="similarity">
    <text evidence="2">Belongs to the major facilitator superfamily. EmrB family.</text>
</comment>
<protein>
    <submittedName>
        <fullName evidence="10">MFS transporter</fullName>
    </submittedName>
</protein>
<dbReference type="Pfam" id="PF07690">
    <property type="entry name" value="MFS_1"/>
    <property type="match status" value="1"/>
</dbReference>
<keyword evidence="5 8" id="KW-0812">Transmembrane</keyword>
<keyword evidence="6 8" id="KW-1133">Transmembrane helix</keyword>